<dbReference type="Gene3D" id="3.40.30.10">
    <property type="entry name" value="Glutaredoxin"/>
    <property type="match status" value="1"/>
</dbReference>
<sequence>MSGLRRLLGLFLFIQLGHFQQISANRQPNAPSTHYQTRNYPTQHQSSSSSYYTTHAQHTQRQPSPPPTTTTLAPSPSCTVPSDFWCDSHELAERCNVLAQCENLRRDRRPLTVTIMFEALCPFCQRFITNHLGNLYHQFKDQINIELVPWGNSILLRNGQISCNHGPKECDANRLMGCALAEVTTEQAIPFIVCFERQLSAHHTVDSALHHCSGFIRNNFRQIKHCYTGERGAQLQRQAAYRTMNAKANQIVEVPYILINNYSPNVDANAINIMTLPRLLQKWINLRRR</sequence>
<evidence type="ECO:0000256" key="3">
    <source>
        <dbReference type="ARBA" id="ARBA00022525"/>
    </source>
</evidence>
<gene>
    <name evidence="10" type="ORF">DdX_15661</name>
</gene>
<evidence type="ECO:0000256" key="7">
    <source>
        <dbReference type="SAM" id="MobiDB-lite"/>
    </source>
</evidence>
<comment type="subcellular location">
    <subcellularLocation>
        <location evidence="1">Secreted</location>
    </subcellularLocation>
</comment>
<organism evidence="10 11">
    <name type="scientific">Ditylenchus destructor</name>
    <dbReference type="NCBI Taxonomy" id="166010"/>
    <lineage>
        <taxon>Eukaryota</taxon>
        <taxon>Metazoa</taxon>
        <taxon>Ecdysozoa</taxon>
        <taxon>Nematoda</taxon>
        <taxon>Chromadorea</taxon>
        <taxon>Rhabditida</taxon>
        <taxon>Tylenchina</taxon>
        <taxon>Tylenchomorpha</taxon>
        <taxon>Sphaerularioidea</taxon>
        <taxon>Anguinidae</taxon>
        <taxon>Anguininae</taxon>
        <taxon>Ditylenchus</taxon>
    </lineage>
</organism>
<dbReference type="Proteomes" id="UP001201812">
    <property type="component" value="Unassembled WGS sequence"/>
</dbReference>
<evidence type="ECO:0000256" key="1">
    <source>
        <dbReference type="ARBA" id="ARBA00004613"/>
    </source>
</evidence>
<dbReference type="PANTHER" id="PTHR13234:SF11">
    <property type="entry name" value="PRION-LIKE-(Q_N-RICH)-DOMAIN-BEARING PROTEIN"/>
    <property type="match status" value="1"/>
</dbReference>
<dbReference type="EMBL" id="JAKKPZ010000104">
    <property type="protein sequence ID" value="KAI1702146.1"/>
    <property type="molecule type" value="Genomic_DNA"/>
</dbReference>
<evidence type="ECO:0000256" key="2">
    <source>
        <dbReference type="ARBA" id="ARBA00005679"/>
    </source>
</evidence>
<evidence type="ECO:0000256" key="8">
    <source>
        <dbReference type="SAM" id="SignalP"/>
    </source>
</evidence>
<comment type="caution">
    <text evidence="10">The sequence shown here is derived from an EMBL/GenBank/DDBJ whole genome shotgun (WGS) entry which is preliminary data.</text>
</comment>
<evidence type="ECO:0000256" key="6">
    <source>
        <dbReference type="ARBA" id="ARBA00023180"/>
    </source>
</evidence>
<keyword evidence="6" id="KW-0325">Glycoprotein</keyword>
<keyword evidence="3" id="KW-0964">Secreted</keyword>
<evidence type="ECO:0000256" key="5">
    <source>
        <dbReference type="ARBA" id="ARBA00023157"/>
    </source>
</evidence>
<evidence type="ECO:0000256" key="4">
    <source>
        <dbReference type="ARBA" id="ARBA00022729"/>
    </source>
</evidence>
<evidence type="ECO:0000259" key="9">
    <source>
        <dbReference type="Pfam" id="PF02199"/>
    </source>
</evidence>
<feature type="domain" description="Saposin A-type" evidence="9">
    <location>
        <begin position="77"/>
        <end position="103"/>
    </location>
</feature>
<proteinExistence type="inferred from homology"/>
<reference evidence="10" key="1">
    <citation type="submission" date="2022-01" db="EMBL/GenBank/DDBJ databases">
        <title>Genome Sequence Resource for Two Populations of Ditylenchus destructor, the Migratory Endoparasitic Phytonematode.</title>
        <authorList>
            <person name="Zhang H."/>
            <person name="Lin R."/>
            <person name="Xie B."/>
        </authorList>
    </citation>
    <scope>NUCLEOTIDE SEQUENCE</scope>
    <source>
        <strain evidence="10">BazhouSP</strain>
    </source>
</reference>
<protein>
    <submittedName>
        <fullName evidence="10">Gamma interferon inducible lysosomal thiol reductase (GILT) domain-containing protein</fullName>
    </submittedName>
</protein>
<accession>A0AAD4QXI2</accession>
<name>A0AAD4QXI2_9BILA</name>
<keyword evidence="11" id="KW-1185">Reference proteome</keyword>
<dbReference type="InterPro" id="IPR003119">
    <property type="entry name" value="SAP_A"/>
</dbReference>
<dbReference type="AlphaFoldDB" id="A0AAD4QXI2"/>
<feature type="chain" id="PRO_5042182673" evidence="8">
    <location>
        <begin position="20"/>
        <end position="289"/>
    </location>
</feature>
<dbReference type="InterPro" id="IPR004911">
    <property type="entry name" value="Interferon-induced_GILT"/>
</dbReference>
<keyword evidence="4 8" id="KW-0732">Signal</keyword>
<dbReference type="Pfam" id="PF03227">
    <property type="entry name" value="GILT"/>
    <property type="match status" value="1"/>
</dbReference>
<dbReference type="GO" id="GO:0005576">
    <property type="term" value="C:extracellular region"/>
    <property type="evidence" value="ECO:0007669"/>
    <property type="project" value="UniProtKB-SubCell"/>
</dbReference>
<dbReference type="GO" id="GO:0016671">
    <property type="term" value="F:oxidoreductase activity, acting on a sulfur group of donors, disulfide as acceptor"/>
    <property type="evidence" value="ECO:0007669"/>
    <property type="project" value="InterPro"/>
</dbReference>
<comment type="similarity">
    <text evidence="2">Belongs to the GILT family.</text>
</comment>
<feature type="compositionally biased region" description="Low complexity" evidence="7">
    <location>
        <begin position="40"/>
        <end position="62"/>
    </location>
</feature>
<feature type="signal peptide" evidence="8">
    <location>
        <begin position="1"/>
        <end position="19"/>
    </location>
</feature>
<dbReference type="PANTHER" id="PTHR13234">
    <property type="entry name" value="GAMMA-INTERFERON INDUCIBLE LYSOSOMAL THIOL REDUCTASE GILT"/>
    <property type="match status" value="1"/>
</dbReference>
<evidence type="ECO:0000313" key="11">
    <source>
        <dbReference type="Proteomes" id="UP001201812"/>
    </source>
</evidence>
<keyword evidence="5" id="KW-1015">Disulfide bond</keyword>
<feature type="compositionally biased region" description="Polar residues" evidence="7">
    <location>
        <begin position="27"/>
        <end position="39"/>
    </location>
</feature>
<dbReference type="Pfam" id="PF02199">
    <property type="entry name" value="SapA"/>
    <property type="match status" value="1"/>
</dbReference>
<evidence type="ECO:0000313" key="10">
    <source>
        <dbReference type="EMBL" id="KAI1702146.1"/>
    </source>
</evidence>
<feature type="region of interest" description="Disordered" evidence="7">
    <location>
        <begin position="27"/>
        <end position="75"/>
    </location>
</feature>